<dbReference type="Gene3D" id="3.40.50.450">
    <property type="match status" value="1"/>
</dbReference>
<dbReference type="SUPFAM" id="SSF102405">
    <property type="entry name" value="MCP/YpsA-like"/>
    <property type="match status" value="1"/>
</dbReference>
<dbReference type="EMBL" id="JAQKAB010000004">
    <property type="protein sequence ID" value="MDA7026347.1"/>
    <property type="molecule type" value="Genomic_DNA"/>
</dbReference>
<sequence>MRRLAVFCGSSLGASEVYKEGAVQLGQELAKRDITLIYGGASVGMMGTVADTVLEKGGKVIGVIPKMLEDREISHPGLTELIVVHSMHERKAKMAELADGFIALPGGPGTLEEFFEVFTWAQIGLHQKPCGLLNINHYYDHLISLFNHMTKEEFLQEKYRAMTVIEQDPERLIDRFSTYEAPSVKTYTK</sequence>
<keyword evidence="2" id="KW-0378">Hydrolase</keyword>
<keyword evidence="4" id="KW-1185">Reference proteome</keyword>
<dbReference type="InterPro" id="IPR005269">
    <property type="entry name" value="LOG"/>
</dbReference>
<dbReference type="PANTHER" id="PTHR31223">
    <property type="entry name" value="LOG FAMILY PROTEIN YJL055W"/>
    <property type="match status" value="1"/>
</dbReference>
<dbReference type="Pfam" id="PF03641">
    <property type="entry name" value="Lysine_decarbox"/>
    <property type="match status" value="1"/>
</dbReference>
<evidence type="ECO:0000256" key="1">
    <source>
        <dbReference type="ARBA" id="ARBA00006763"/>
    </source>
</evidence>
<gene>
    <name evidence="3" type="ORF">PJ311_06915</name>
</gene>
<organism evidence="3 4">
    <name type="scientific">Bacillus changyiensis</name>
    <dbReference type="NCBI Taxonomy" id="3004103"/>
    <lineage>
        <taxon>Bacteria</taxon>
        <taxon>Bacillati</taxon>
        <taxon>Bacillota</taxon>
        <taxon>Bacilli</taxon>
        <taxon>Bacillales</taxon>
        <taxon>Bacillaceae</taxon>
        <taxon>Bacillus</taxon>
    </lineage>
</organism>
<evidence type="ECO:0000313" key="4">
    <source>
        <dbReference type="Proteomes" id="UP001211894"/>
    </source>
</evidence>
<reference evidence="3 4" key="1">
    <citation type="submission" date="2023-01" db="EMBL/GenBank/DDBJ databases">
        <title>Bacillus changyiensis sp. nov., isolated from a coastal deposit.</title>
        <authorList>
            <person name="Xiao G."/>
            <person name="Lai Q."/>
            <person name="Hu Z."/>
            <person name="Shao Z."/>
        </authorList>
    </citation>
    <scope>NUCLEOTIDE SEQUENCE [LARGE SCALE GENOMIC DNA]</scope>
    <source>
        <strain evidence="3 4">CLL-7-23</strain>
    </source>
</reference>
<dbReference type="Proteomes" id="UP001211894">
    <property type="component" value="Unassembled WGS sequence"/>
</dbReference>
<evidence type="ECO:0000313" key="3">
    <source>
        <dbReference type="EMBL" id="MDA7026347.1"/>
    </source>
</evidence>
<keyword evidence="2" id="KW-0203">Cytokinin biosynthesis</keyword>
<dbReference type="RefSeq" id="WP_271340204.1">
    <property type="nucleotide sequence ID" value="NZ_JAQKAB010000004.1"/>
</dbReference>
<protein>
    <recommendedName>
        <fullName evidence="2">Cytokinin riboside 5'-monophosphate phosphoribohydrolase</fullName>
        <ecNumber evidence="2">3.2.2.n1</ecNumber>
    </recommendedName>
</protein>
<name>A0ABT4X4Q5_9BACI</name>
<dbReference type="EC" id="3.2.2.n1" evidence="2"/>
<comment type="caution">
    <text evidence="3">The sequence shown here is derived from an EMBL/GenBank/DDBJ whole genome shotgun (WGS) entry which is preliminary data.</text>
</comment>
<dbReference type="InterPro" id="IPR031100">
    <property type="entry name" value="LOG_fam"/>
</dbReference>
<accession>A0ABT4X4Q5</accession>
<dbReference type="NCBIfam" id="TIGR00730">
    <property type="entry name" value="Rossman fold protein, TIGR00730 family"/>
    <property type="match status" value="1"/>
</dbReference>
<evidence type="ECO:0000256" key="2">
    <source>
        <dbReference type="RuleBase" id="RU363015"/>
    </source>
</evidence>
<proteinExistence type="inferred from homology"/>
<dbReference type="PANTHER" id="PTHR31223:SF70">
    <property type="entry name" value="LOG FAMILY PROTEIN YJL055W"/>
    <property type="match status" value="1"/>
</dbReference>
<comment type="similarity">
    <text evidence="1 2">Belongs to the LOG family.</text>
</comment>